<proteinExistence type="inferred from homology"/>
<dbReference type="GO" id="GO:0009308">
    <property type="term" value="P:amine metabolic process"/>
    <property type="evidence" value="ECO:0007669"/>
    <property type="project" value="UniProtKB-UniRule"/>
</dbReference>
<dbReference type="GO" id="GO:0005507">
    <property type="term" value="F:copper ion binding"/>
    <property type="evidence" value="ECO:0007669"/>
    <property type="project" value="InterPro"/>
</dbReference>
<comment type="PTM">
    <text evidence="1">Topaquinone (TPQ) is generated by copper-dependent autoxidation of a specific tyrosyl residue.</text>
</comment>
<evidence type="ECO:0000256" key="1">
    <source>
        <dbReference type="RuleBase" id="RU000672"/>
    </source>
</evidence>
<dbReference type="Proteomes" id="UP000585474">
    <property type="component" value="Unassembled WGS sequence"/>
</dbReference>
<comment type="cofactor">
    <cofactor evidence="1">
        <name>Cu cation</name>
        <dbReference type="ChEBI" id="CHEBI:23378"/>
    </cofactor>
    <text evidence="1">Contains 1 topaquinone per subunit.</text>
</comment>
<reference evidence="3 4" key="1">
    <citation type="submission" date="2019-07" db="EMBL/GenBank/DDBJ databases">
        <title>De Novo Assembly of kiwifruit Actinidia rufa.</title>
        <authorList>
            <person name="Sugita-Konishi S."/>
            <person name="Sato K."/>
            <person name="Mori E."/>
            <person name="Abe Y."/>
            <person name="Kisaki G."/>
            <person name="Hamano K."/>
            <person name="Suezawa K."/>
            <person name="Otani M."/>
            <person name="Fukuda T."/>
            <person name="Manabe T."/>
            <person name="Gomi K."/>
            <person name="Tabuchi M."/>
            <person name="Akimitsu K."/>
            <person name="Kataoka I."/>
        </authorList>
    </citation>
    <scope>NUCLEOTIDE SEQUENCE [LARGE SCALE GENOMIC DNA]</scope>
    <source>
        <strain evidence="4">cv. Fuchu</strain>
    </source>
</reference>
<accession>A0A7J0HG29</accession>
<dbReference type="SUPFAM" id="SSF49998">
    <property type="entry name" value="Amine oxidase catalytic domain"/>
    <property type="match status" value="1"/>
</dbReference>
<keyword evidence="1" id="KW-0801">TPQ</keyword>
<organism evidence="3 4">
    <name type="scientific">Actinidia rufa</name>
    <dbReference type="NCBI Taxonomy" id="165716"/>
    <lineage>
        <taxon>Eukaryota</taxon>
        <taxon>Viridiplantae</taxon>
        <taxon>Streptophyta</taxon>
        <taxon>Embryophyta</taxon>
        <taxon>Tracheophyta</taxon>
        <taxon>Spermatophyta</taxon>
        <taxon>Magnoliopsida</taxon>
        <taxon>eudicotyledons</taxon>
        <taxon>Gunneridae</taxon>
        <taxon>Pentapetalae</taxon>
        <taxon>asterids</taxon>
        <taxon>Ericales</taxon>
        <taxon>Actinidiaceae</taxon>
        <taxon>Actinidia</taxon>
    </lineage>
</organism>
<dbReference type="PANTHER" id="PTHR10638">
    <property type="entry name" value="COPPER AMINE OXIDASE"/>
    <property type="match status" value="1"/>
</dbReference>
<dbReference type="GO" id="GO:0008131">
    <property type="term" value="F:primary methylamine oxidase activity"/>
    <property type="evidence" value="ECO:0007669"/>
    <property type="project" value="InterPro"/>
</dbReference>
<feature type="domain" description="Copper amine oxidase catalytic" evidence="2">
    <location>
        <begin position="3"/>
        <end position="71"/>
    </location>
</feature>
<evidence type="ECO:0000313" key="3">
    <source>
        <dbReference type="EMBL" id="GFZ22049.1"/>
    </source>
</evidence>
<sequence>MVVNETAKMESDARIQLGLKPVELFLVNPNKKTKVGNSVGYHLTPGSVVGSILSDDDYAQIWGAFSKYHCITSLRNGLEGHMRIRAEEMTT</sequence>
<comment type="similarity">
    <text evidence="1">Belongs to the copper/topaquinone oxidase family.</text>
</comment>
<dbReference type="OrthoDB" id="5379943at2759"/>
<dbReference type="PANTHER" id="PTHR10638:SF71">
    <property type="entry name" value="AMINE OXIDASE"/>
    <property type="match status" value="1"/>
</dbReference>
<evidence type="ECO:0000259" key="2">
    <source>
        <dbReference type="Pfam" id="PF01179"/>
    </source>
</evidence>
<dbReference type="InterPro" id="IPR015798">
    <property type="entry name" value="Cu_amine_oxidase_C"/>
</dbReference>
<dbReference type="InterPro" id="IPR036460">
    <property type="entry name" value="Cu_amine_oxidase_C_sf"/>
</dbReference>
<dbReference type="Gene3D" id="2.70.98.20">
    <property type="entry name" value="Copper amine oxidase, catalytic domain"/>
    <property type="match status" value="1"/>
</dbReference>
<comment type="caution">
    <text evidence="3">The sequence shown here is derived from an EMBL/GenBank/DDBJ whole genome shotgun (WGS) entry which is preliminary data.</text>
</comment>
<dbReference type="Pfam" id="PF01179">
    <property type="entry name" value="Cu_amine_oxid"/>
    <property type="match status" value="1"/>
</dbReference>
<dbReference type="GO" id="GO:0048038">
    <property type="term" value="F:quinone binding"/>
    <property type="evidence" value="ECO:0007669"/>
    <property type="project" value="InterPro"/>
</dbReference>
<dbReference type="InterPro" id="IPR000269">
    <property type="entry name" value="Cu_amine_oxidase"/>
</dbReference>
<evidence type="ECO:0000313" key="4">
    <source>
        <dbReference type="Proteomes" id="UP000585474"/>
    </source>
</evidence>
<dbReference type="EC" id="1.4.3.-" evidence="1"/>
<dbReference type="AlphaFoldDB" id="A0A7J0HG29"/>
<protein>
    <recommendedName>
        <fullName evidence="1">Amine oxidase</fullName>
        <ecNumber evidence="1">1.4.3.-</ecNumber>
    </recommendedName>
</protein>
<keyword evidence="4" id="KW-1185">Reference proteome</keyword>
<name>A0A7J0HG29_9ERIC</name>
<gene>
    <name evidence="3" type="ORF">Acr_29g0012110</name>
</gene>
<dbReference type="EMBL" id="BJWL01000029">
    <property type="protein sequence ID" value="GFZ22049.1"/>
    <property type="molecule type" value="Genomic_DNA"/>
</dbReference>
<keyword evidence="1" id="KW-0479">Metal-binding</keyword>
<keyword evidence="1" id="KW-0560">Oxidoreductase</keyword>
<keyword evidence="1" id="KW-0186">Copper</keyword>